<evidence type="ECO:0000313" key="2">
    <source>
        <dbReference type="Proteomes" id="UP000230078"/>
    </source>
</evidence>
<dbReference type="GO" id="GO:0015562">
    <property type="term" value="F:efflux transmembrane transporter activity"/>
    <property type="evidence" value="ECO:0007669"/>
    <property type="project" value="TreeGrafter"/>
</dbReference>
<reference evidence="2" key="1">
    <citation type="submission" date="2017-09" db="EMBL/GenBank/DDBJ databases">
        <title>Depth-based differentiation of microbial function through sediment-hosted aquifers and enrichment of novel symbionts in the deep terrestrial subsurface.</title>
        <authorList>
            <person name="Probst A.J."/>
            <person name="Ladd B."/>
            <person name="Jarett J.K."/>
            <person name="Geller-Mcgrath D.E."/>
            <person name="Sieber C.M.K."/>
            <person name="Emerson J.B."/>
            <person name="Anantharaman K."/>
            <person name="Thomas B.C."/>
            <person name="Malmstrom R."/>
            <person name="Stieglmeier M."/>
            <person name="Klingl A."/>
            <person name="Woyke T."/>
            <person name="Ryan C.M."/>
            <person name="Banfield J.F."/>
        </authorList>
    </citation>
    <scope>NUCLEOTIDE SEQUENCE [LARGE SCALE GENOMIC DNA]</scope>
</reference>
<gene>
    <name evidence="1" type="ORF">COX83_01060</name>
</gene>
<dbReference type="SUPFAM" id="SSF111369">
    <property type="entry name" value="HlyD-like secretion proteins"/>
    <property type="match status" value="2"/>
</dbReference>
<dbReference type="AlphaFoldDB" id="A0A2M7V552"/>
<sequence>MLFKKENKLMIIMQKHKLFSGIVLVAIVGILIAFGKSGQHDVASEHVSATKTVSLLSLSSIHQNQVVATASGEVESLEQVTLSSEMFGTVSQVYVGIGDKVKAGQLLVQFKANDKAAQYTQSQADYENTLAAKNSLLAQIDAAYANHEKLKINAASSITSAESVLRTAENNLQQVVNTGSNAIVDDVYADTVQTLHSVQDTFVDMLVVADNILGVDNRFANDVYENILGILNSGAFSTAKQNYYIAKSAKELFQTKMMEVTVLSSQATIDAVAVSAKQTLSTYATLFSSLTTLLDNTPPVGDLSQTILTTLISSVNTGRTEITTQQTALANATQAIVTAKKSFATQQIAYDKAVQDLADTKAKAIADIAASEAGLKQIEATLASQDASIKRARGAIAGVSAELAKASVRSPIPGVVANIAVKQGELVSNGAIVADVVNTTGLQVTTYVPAEALSALSVGGIVLVEEKPVGHIVRIAPSINNTTKKVEVIISIDETEGTSFVVGQFVNLQMLASQEDTDVSVLLVPLSAVKVTAESHSVYVVVDGHIVVVPIQTGQLIGDKIEIISDLSEYNAIVSSVRGIEEGDVVSIIE</sequence>
<accession>A0A2M7V552</accession>
<evidence type="ECO:0000313" key="1">
    <source>
        <dbReference type="EMBL" id="PIZ93708.1"/>
    </source>
</evidence>
<proteinExistence type="predicted"/>
<dbReference type="Gene3D" id="1.10.287.470">
    <property type="entry name" value="Helix hairpin bin"/>
    <property type="match status" value="1"/>
</dbReference>
<dbReference type="PANTHER" id="PTHR30469">
    <property type="entry name" value="MULTIDRUG RESISTANCE PROTEIN MDTA"/>
    <property type="match status" value="1"/>
</dbReference>
<dbReference type="EMBL" id="PFPI01000015">
    <property type="protein sequence ID" value="PIZ93708.1"/>
    <property type="molecule type" value="Genomic_DNA"/>
</dbReference>
<dbReference type="GO" id="GO:1990281">
    <property type="term" value="C:efflux pump complex"/>
    <property type="evidence" value="ECO:0007669"/>
    <property type="project" value="TreeGrafter"/>
</dbReference>
<protein>
    <submittedName>
        <fullName evidence="1">Uncharacterized protein</fullName>
    </submittedName>
</protein>
<name>A0A2M7V552_9BACT</name>
<organism evidence="1 2">
    <name type="scientific">Candidatus Magasanikbacteria bacterium CG_4_10_14_0_2_um_filter_41_31</name>
    <dbReference type="NCBI Taxonomy" id="1974639"/>
    <lineage>
        <taxon>Bacteria</taxon>
        <taxon>Candidatus Magasanikiibacteriota</taxon>
    </lineage>
</organism>
<comment type="caution">
    <text evidence="1">The sequence shown here is derived from an EMBL/GenBank/DDBJ whole genome shotgun (WGS) entry which is preliminary data.</text>
</comment>
<dbReference type="Gene3D" id="2.40.420.20">
    <property type="match status" value="1"/>
</dbReference>
<dbReference type="Gene3D" id="2.40.30.170">
    <property type="match status" value="1"/>
</dbReference>
<dbReference type="Gene3D" id="2.40.50.100">
    <property type="match status" value="2"/>
</dbReference>
<dbReference type="Proteomes" id="UP000230078">
    <property type="component" value="Unassembled WGS sequence"/>
</dbReference>